<dbReference type="GeneID" id="124815721"/>
<keyword evidence="1" id="KW-1185">Reference proteome</keyword>
<evidence type="ECO:0000313" key="2">
    <source>
        <dbReference type="RefSeq" id="XP_065673005.1"/>
    </source>
</evidence>
<sequence length="171" mass="19964">MQPDAWLTENEIKNSQTECVTREFIISDKDLHFGFENDFTGLECQNIPKNGVVSGHEYSLILEEKLKKIQCKNRKETGKDMIKHLHDIKSLHMNEFLKSDLLLMAEPHSQATFLDKLYTINSFYRHLNPQQAIESNEKQPLTKYDYLDEITDQITTMTTTNDQRKNHGSDD</sequence>
<reference evidence="2" key="1">
    <citation type="submission" date="2025-08" db="UniProtKB">
        <authorList>
            <consortium name="RefSeq"/>
        </authorList>
    </citation>
    <scope>IDENTIFICATION</scope>
</reference>
<dbReference type="RefSeq" id="XP_065673005.1">
    <property type="nucleotide sequence ID" value="XM_065816933.1"/>
</dbReference>
<dbReference type="Pfam" id="PF14989">
    <property type="entry name" value="CCDC32"/>
    <property type="match status" value="1"/>
</dbReference>
<dbReference type="InterPro" id="IPR028039">
    <property type="entry name" value="CCDC32"/>
</dbReference>
<name>A0ABM4DF10_HYDVU</name>
<dbReference type="Proteomes" id="UP001652625">
    <property type="component" value="Chromosome 13"/>
</dbReference>
<accession>A0ABM4DF10</accession>
<organism evidence="1 2">
    <name type="scientific">Hydra vulgaris</name>
    <name type="common">Hydra</name>
    <name type="synonym">Hydra attenuata</name>
    <dbReference type="NCBI Taxonomy" id="6087"/>
    <lineage>
        <taxon>Eukaryota</taxon>
        <taxon>Metazoa</taxon>
        <taxon>Cnidaria</taxon>
        <taxon>Hydrozoa</taxon>
        <taxon>Hydroidolina</taxon>
        <taxon>Anthoathecata</taxon>
        <taxon>Aplanulata</taxon>
        <taxon>Hydridae</taxon>
        <taxon>Hydra</taxon>
    </lineage>
</organism>
<dbReference type="PANTHER" id="PTHR31800">
    <property type="entry name" value="COILED-COIL DOMAIN-CONTAINING PROTEIN 32"/>
    <property type="match status" value="1"/>
</dbReference>
<dbReference type="PANTHER" id="PTHR31800:SF1">
    <property type="entry name" value="COILED-COIL DOMAIN-CONTAINING PROTEIN 32"/>
    <property type="match status" value="1"/>
</dbReference>
<gene>
    <name evidence="2" type="primary">LOC124815721</name>
</gene>
<evidence type="ECO:0000313" key="1">
    <source>
        <dbReference type="Proteomes" id="UP001652625"/>
    </source>
</evidence>
<proteinExistence type="predicted"/>
<protein>
    <submittedName>
        <fullName evidence="2">Uncharacterized protein LOC124815721 isoform X2</fullName>
    </submittedName>
</protein>